<feature type="transmembrane region" description="Helical" evidence="10">
    <location>
        <begin position="151"/>
        <end position="172"/>
    </location>
</feature>
<proteinExistence type="predicted"/>
<protein>
    <submittedName>
        <fullName evidence="12">Cation:proton antiporter</fullName>
    </submittedName>
</protein>
<keyword evidence="7" id="KW-0406">Ion transport</keyword>
<evidence type="ECO:0000256" key="7">
    <source>
        <dbReference type="ARBA" id="ARBA00023065"/>
    </source>
</evidence>
<evidence type="ECO:0000259" key="11">
    <source>
        <dbReference type="Pfam" id="PF00999"/>
    </source>
</evidence>
<dbReference type="GO" id="GO:0016020">
    <property type="term" value="C:membrane"/>
    <property type="evidence" value="ECO:0007669"/>
    <property type="project" value="UniProtKB-SubCell"/>
</dbReference>
<dbReference type="Proteomes" id="UP000722459">
    <property type="component" value="Unassembled WGS sequence"/>
</dbReference>
<feature type="transmembrane region" description="Helical" evidence="10">
    <location>
        <begin position="31"/>
        <end position="52"/>
    </location>
</feature>
<dbReference type="EMBL" id="JABJNZ010000066">
    <property type="protein sequence ID" value="MBT4870976.1"/>
    <property type="molecule type" value="Genomic_DNA"/>
</dbReference>
<comment type="subcellular location">
    <subcellularLocation>
        <location evidence="1">Membrane</location>
        <topology evidence="1">Multi-pass membrane protein</topology>
    </subcellularLocation>
</comment>
<dbReference type="GO" id="GO:1902600">
    <property type="term" value="P:proton transmembrane transport"/>
    <property type="evidence" value="ECO:0007669"/>
    <property type="project" value="InterPro"/>
</dbReference>
<dbReference type="AlphaFoldDB" id="A0A8T5GHI6"/>
<sequence length="399" mass="43130">MLLIIPAESTLIVLLAVLTLGLIIPELLKKFRLPFITLIILAGAVFGPNLLGYVQVDAVVSFFGFLGMAFLMLMAGLETDMSVINKSKLKIIVMAVLNGFIPFLVGFGIMLFFGYPIETAVLIGIVFISSSVALIVPSLKEAKALSRNTIQLILAAVMVADVISLIALGVIFQSNSPITILPLWIYFPLLIVSIGILFKIVPKVSDFIMQKELTGYKNYEEKLRFVVIMLIGILLYFSLLGVHPILAAFLAGLSLSKVVMKEKTKIVHTKLHTLGYGMFVPVFFFVVGMELDLGVLWNVNSMSLILPVLIVGSILAKLGSGYFAGKIVGLSKKASLVFGSISTTQLTTTLAVTYAAAALGLLDSLIVSSIIILALITTFVGPVLAKRFGSKPEEEFYSD</sequence>
<keyword evidence="3" id="KW-0050">Antiport</keyword>
<comment type="caution">
    <text evidence="12">The sequence shown here is derived from an EMBL/GenBank/DDBJ whole genome shotgun (WGS) entry which is preliminary data.</text>
</comment>
<accession>A0A8T5GHI6</accession>
<evidence type="ECO:0000313" key="13">
    <source>
        <dbReference type="Proteomes" id="UP000722459"/>
    </source>
</evidence>
<dbReference type="PANTHER" id="PTHR43562:SF3">
    <property type="entry name" value="SODIUM ION_PROTON EXCHANGER (EUROFUNG)"/>
    <property type="match status" value="1"/>
</dbReference>
<keyword evidence="2" id="KW-0813">Transport</keyword>
<keyword evidence="9" id="KW-0739">Sodium transport</keyword>
<keyword evidence="4 10" id="KW-0812">Transmembrane</keyword>
<dbReference type="Pfam" id="PF00999">
    <property type="entry name" value="Na_H_Exchanger"/>
    <property type="match status" value="1"/>
</dbReference>
<reference evidence="12" key="1">
    <citation type="journal article" date="2021" name="ISME J.">
        <title>Mercury methylation by metabolically versatile and cosmopolitan marine bacteria.</title>
        <authorList>
            <person name="Lin H."/>
            <person name="Ascher D.B."/>
            <person name="Myung Y."/>
            <person name="Lamborg C.H."/>
            <person name="Hallam S.J."/>
            <person name="Gionfriddo C.M."/>
            <person name="Holt K.E."/>
            <person name="Moreau J.W."/>
        </authorList>
    </citation>
    <scope>NUCLEOTIDE SEQUENCE</scope>
    <source>
        <strain evidence="12">SI075_bin30</strain>
    </source>
</reference>
<feature type="transmembrane region" description="Helical" evidence="10">
    <location>
        <begin position="273"/>
        <end position="297"/>
    </location>
</feature>
<feature type="transmembrane region" description="Helical" evidence="10">
    <location>
        <begin position="58"/>
        <end position="77"/>
    </location>
</feature>
<dbReference type="InterPro" id="IPR006153">
    <property type="entry name" value="Cation/H_exchanger_TM"/>
</dbReference>
<dbReference type="Gene3D" id="1.20.1530.20">
    <property type="match status" value="1"/>
</dbReference>
<evidence type="ECO:0000256" key="2">
    <source>
        <dbReference type="ARBA" id="ARBA00022448"/>
    </source>
</evidence>
<feature type="transmembrane region" description="Helical" evidence="10">
    <location>
        <begin position="303"/>
        <end position="324"/>
    </location>
</feature>
<evidence type="ECO:0000256" key="5">
    <source>
        <dbReference type="ARBA" id="ARBA00022989"/>
    </source>
</evidence>
<keyword evidence="8 10" id="KW-0472">Membrane</keyword>
<feature type="transmembrane region" description="Helical" evidence="10">
    <location>
        <begin position="6"/>
        <end position="24"/>
    </location>
</feature>
<name>A0A8T5GHI6_9ARCH</name>
<evidence type="ECO:0000256" key="4">
    <source>
        <dbReference type="ARBA" id="ARBA00022692"/>
    </source>
</evidence>
<keyword evidence="5 10" id="KW-1133">Transmembrane helix</keyword>
<evidence type="ECO:0000313" key="12">
    <source>
        <dbReference type="EMBL" id="MBT4870976.1"/>
    </source>
</evidence>
<evidence type="ECO:0000256" key="10">
    <source>
        <dbReference type="SAM" id="Phobius"/>
    </source>
</evidence>
<feature type="transmembrane region" description="Helical" evidence="10">
    <location>
        <begin position="365"/>
        <end position="385"/>
    </location>
</feature>
<dbReference type="GO" id="GO:0006814">
    <property type="term" value="P:sodium ion transport"/>
    <property type="evidence" value="ECO:0007669"/>
    <property type="project" value="UniProtKB-KW"/>
</dbReference>
<dbReference type="GO" id="GO:0015297">
    <property type="term" value="F:antiporter activity"/>
    <property type="evidence" value="ECO:0007669"/>
    <property type="project" value="UniProtKB-KW"/>
</dbReference>
<evidence type="ECO:0000256" key="3">
    <source>
        <dbReference type="ARBA" id="ARBA00022449"/>
    </source>
</evidence>
<feature type="transmembrane region" description="Helical" evidence="10">
    <location>
        <begin position="184"/>
        <end position="202"/>
    </location>
</feature>
<dbReference type="InterPro" id="IPR038770">
    <property type="entry name" value="Na+/solute_symporter_sf"/>
</dbReference>
<gene>
    <name evidence="12" type="ORF">HON47_05360</name>
</gene>
<evidence type="ECO:0000256" key="1">
    <source>
        <dbReference type="ARBA" id="ARBA00004141"/>
    </source>
</evidence>
<evidence type="ECO:0000256" key="8">
    <source>
        <dbReference type="ARBA" id="ARBA00023136"/>
    </source>
</evidence>
<feature type="transmembrane region" description="Helical" evidence="10">
    <location>
        <begin position="119"/>
        <end position="139"/>
    </location>
</feature>
<feature type="transmembrane region" description="Helical" evidence="10">
    <location>
        <begin position="89"/>
        <end position="113"/>
    </location>
</feature>
<feature type="transmembrane region" description="Helical" evidence="10">
    <location>
        <begin position="223"/>
        <end position="239"/>
    </location>
</feature>
<keyword evidence="6" id="KW-0915">Sodium</keyword>
<feature type="domain" description="Cation/H+ exchanger transmembrane" evidence="11">
    <location>
        <begin position="18"/>
        <end position="385"/>
    </location>
</feature>
<organism evidence="12 13">
    <name type="scientific">Candidatus Iainarchaeum sp</name>
    <dbReference type="NCBI Taxonomy" id="3101447"/>
    <lineage>
        <taxon>Archaea</taxon>
        <taxon>Candidatus Iainarchaeota</taxon>
        <taxon>Candidatus Iainarchaeia</taxon>
        <taxon>Candidatus Iainarchaeales</taxon>
        <taxon>Candidatus Iainarchaeaceae</taxon>
        <taxon>Candidatus Iainarchaeum</taxon>
    </lineage>
</organism>
<dbReference type="PANTHER" id="PTHR43562">
    <property type="entry name" value="NAPA-TYPE SODIUM/HYDROGEN ANTIPORTER"/>
    <property type="match status" value="1"/>
</dbReference>
<evidence type="ECO:0000256" key="9">
    <source>
        <dbReference type="ARBA" id="ARBA00023201"/>
    </source>
</evidence>
<feature type="transmembrane region" description="Helical" evidence="10">
    <location>
        <begin position="336"/>
        <end position="359"/>
    </location>
</feature>
<evidence type="ECO:0000256" key="6">
    <source>
        <dbReference type="ARBA" id="ARBA00023053"/>
    </source>
</evidence>